<evidence type="ECO:0000256" key="4">
    <source>
        <dbReference type="ARBA" id="ARBA00023242"/>
    </source>
</evidence>
<comment type="subcellular location">
    <subcellularLocation>
        <location evidence="1 6">Nucleus</location>
    </subcellularLocation>
</comment>
<comment type="subunit">
    <text evidence="6">Component of the Mediator complex.</text>
</comment>
<reference evidence="8" key="1">
    <citation type="submission" date="2025-08" db="UniProtKB">
        <authorList>
            <consortium name="RefSeq"/>
        </authorList>
    </citation>
    <scope>IDENTIFICATION</scope>
    <source>
        <tissue evidence="8">Muscle</tissue>
    </source>
</reference>
<dbReference type="Gene3D" id="1.10.287.3490">
    <property type="match status" value="1"/>
</dbReference>
<dbReference type="RefSeq" id="XP_013780653.1">
    <property type="nucleotide sequence ID" value="XM_013925199.2"/>
</dbReference>
<dbReference type="InterPro" id="IPR019404">
    <property type="entry name" value="Mediator_Med11"/>
</dbReference>
<evidence type="ECO:0000256" key="6">
    <source>
        <dbReference type="RuleBase" id="RU364147"/>
    </source>
</evidence>
<keyword evidence="6" id="KW-0804">Transcription</keyword>
<dbReference type="PANTHER" id="PTHR22890">
    <property type="entry name" value="MEDIATOR OF RNA POLYMERASE II TRANSCRIPTION SUBUNIT 11"/>
    <property type="match status" value="1"/>
</dbReference>
<comment type="function">
    <text evidence="6">Component of the Mediator complex, a coactivator involved in the regulated transcription of nearly all RNA polymerase II-dependent genes. Mediator functions as a bridge to convey information from gene-specific regulatory proteins to the basal RNA polymerase II transcription machinery. Mediator is recruited to promoters by direct interactions with regulatory proteins and serves as a scaffold for the assembly of a functional pre-initiation complex with RNA polymerase II and the general transcription factors.</text>
</comment>
<sequence length="113" mass="12845">MAALTQRLKELDDIERDITTAMQSAGQAILELSKDKPSLKQVESQTSNFVKTLENVENGLTKHITYLTQVSTGQAHEGSSYASQKDLSMAWHRIHHARARLMELERLKNKHMQ</sequence>
<gene>
    <name evidence="8" type="primary">LOC106465009</name>
    <name evidence="6" type="synonym">MED11</name>
</gene>
<evidence type="ECO:0000256" key="2">
    <source>
        <dbReference type="ARBA" id="ARBA00008186"/>
    </source>
</evidence>
<evidence type="ECO:0000313" key="8">
    <source>
        <dbReference type="RefSeq" id="XP_013780653.1"/>
    </source>
</evidence>
<dbReference type="Pfam" id="PF10280">
    <property type="entry name" value="Med11"/>
    <property type="match status" value="1"/>
</dbReference>
<accession>A0ABM1BEZ8</accession>
<proteinExistence type="inferred from homology"/>
<keyword evidence="6" id="KW-0010">Activator</keyword>
<keyword evidence="7" id="KW-1185">Reference proteome</keyword>
<evidence type="ECO:0000256" key="5">
    <source>
        <dbReference type="ARBA" id="ARBA00032011"/>
    </source>
</evidence>
<dbReference type="Proteomes" id="UP000694941">
    <property type="component" value="Unplaced"/>
</dbReference>
<dbReference type="GeneID" id="106465009"/>
<protein>
    <recommendedName>
        <fullName evidence="3 6">Mediator of RNA polymerase II transcription subunit 11</fullName>
    </recommendedName>
    <alternativeName>
        <fullName evidence="5 6">Mediator complex subunit 11</fullName>
    </alternativeName>
</protein>
<keyword evidence="6" id="KW-0805">Transcription regulation</keyword>
<organism evidence="7 8">
    <name type="scientific">Limulus polyphemus</name>
    <name type="common">Atlantic horseshoe crab</name>
    <dbReference type="NCBI Taxonomy" id="6850"/>
    <lineage>
        <taxon>Eukaryota</taxon>
        <taxon>Metazoa</taxon>
        <taxon>Ecdysozoa</taxon>
        <taxon>Arthropoda</taxon>
        <taxon>Chelicerata</taxon>
        <taxon>Merostomata</taxon>
        <taxon>Xiphosura</taxon>
        <taxon>Limulidae</taxon>
        <taxon>Limulus</taxon>
    </lineage>
</organism>
<evidence type="ECO:0000256" key="3">
    <source>
        <dbReference type="ARBA" id="ARBA00019621"/>
    </source>
</evidence>
<comment type="similarity">
    <text evidence="2 6">Belongs to the Mediator complex subunit 11 family.</text>
</comment>
<keyword evidence="4 6" id="KW-0539">Nucleus</keyword>
<evidence type="ECO:0000256" key="1">
    <source>
        <dbReference type="ARBA" id="ARBA00004123"/>
    </source>
</evidence>
<evidence type="ECO:0000313" key="7">
    <source>
        <dbReference type="Proteomes" id="UP000694941"/>
    </source>
</evidence>
<name>A0ABM1BEZ8_LIMPO</name>